<reference evidence="4 5" key="1">
    <citation type="submission" date="2023-08" db="EMBL/GenBank/DDBJ databases">
        <title>Transcriptome Analysis of Halomonas alkalicola CICC 11012s to Identify the Genes Involved in Alkaline Tolerances.</title>
        <authorList>
            <person name="Zhai L."/>
        </authorList>
    </citation>
    <scope>NUCLEOTIDE SEQUENCE [LARGE SCALE GENOMIC DNA]</scope>
    <source>
        <strain evidence="4 5">CICC 11012s</strain>
    </source>
</reference>
<dbReference type="InterPro" id="IPR045618">
    <property type="entry name" value="DUF6444"/>
</dbReference>
<dbReference type="PANTHER" id="PTHR33678">
    <property type="entry name" value="BLL1576 PROTEIN"/>
    <property type="match status" value="1"/>
</dbReference>
<evidence type="ECO:0000313" key="5">
    <source>
        <dbReference type="Proteomes" id="UP001235344"/>
    </source>
</evidence>
<accession>A0ABY9H2R2</accession>
<name>A0ABY9H2R2_9GAMM</name>
<dbReference type="Proteomes" id="UP001235344">
    <property type="component" value="Chromosome"/>
</dbReference>
<dbReference type="EMBL" id="CP131913">
    <property type="protein sequence ID" value="WLI72683.1"/>
    <property type="molecule type" value="Genomic_DNA"/>
</dbReference>
<dbReference type="Pfam" id="PF20042">
    <property type="entry name" value="DUF6444"/>
    <property type="match status" value="1"/>
</dbReference>
<evidence type="ECO:0000256" key="1">
    <source>
        <dbReference type="SAM" id="MobiDB-lite"/>
    </source>
</evidence>
<dbReference type="NCBIfam" id="NF033517">
    <property type="entry name" value="transpos_IS66"/>
    <property type="match status" value="1"/>
</dbReference>
<protein>
    <submittedName>
        <fullName evidence="4">IS66 family transposase</fullName>
    </submittedName>
</protein>
<gene>
    <name evidence="4" type="ORF">B6N23_13080</name>
</gene>
<dbReference type="InterPro" id="IPR052344">
    <property type="entry name" value="Transposase-related"/>
</dbReference>
<evidence type="ECO:0000259" key="3">
    <source>
        <dbReference type="Pfam" id="PF20042"/>
    </source>
</evidence>
<dbReference type="RefSeq" id="WP_305499594.1">
    <property type="nucleotide sequence ID" value="NZ_CP131913.1"/>
</dbReference>
<dbReference type="InterPro" id="IPR004291">
    <property type="entry name" value="Transposase_IS66_central"/>
</dbReference>
<evidence type="ECO:0000259" key="2">
    <source>
        <dbReference type="Pfam" id="PF03050"/>
    </source>
</evidence>
<feature type="region of interest" description="Disordered" evidence="1">
    <location>
        <begin position="48"/>
        <end position="99"/>
    </location>
</feature>
<dbReference type="PANTHER" id="PTHR33678:SF1">
    <property type="entry name" value="BLL1576 PROTEIN"/>
    <property type="match status" value="1"/>
</dbReference>
<keyword evidence="5" id="KW-1185">Reference proteome</keyword>
<evidence type="ECO:0000313" key="4">
    <source>
        <dbReference type="EMBL" id="WLI72683.1"/>
    </source>
</evidence>
<feature type="compositionally biased region" description="Polar residues" evidence="1">
    <location>
        <begin position="48"/>
        <end position="62"/>
    </location>
</feature>
<sequence length="484" mass="54525">MTISDINVDEALERVRQQLKEDQTVSPSLRAAIDVLMLLVKLMADRLATSSRNSSKPPSQDPNRQRRSRAKGERRPGGQPGHEGKTLAPVTDPDEVVKLRVDRRQLPKGRSYRPVGVETRQVQDIVIQAVVTEYQAEVLEDDQGQRYVAPFPEGVTRPIQYGPRLKAHVVYLSQYQLLPYARIRELLTSQCGLSLSTGTLFAFNQEAYQRAEAFAEWVIPALREAATVHADETGMQVGGKRYWLHSASNEALTWLAPHPKRGQEAMDAIGVLPFVRGVLVLVHDHWKPYYRYPDCRHALCNAHHLRELTAAWENDGQAWAKALHDLLLEMHRAVEVADGCLSADETRAWRQRYRDCLAKGDAECPPPVKPPPGTRGRAKRTKSRNLLERLQAYEDDVLRFLDDPAAPFTNNQGERDLRMTKVQQKISGCFRSWEGAEIFCRMRSFLSTAVKQGVAAHTALEQLFAGEVPAFMQQEAPTQPTGAE</sequence>
<organism evidence="4 5">
    <name type="scientific">Halomonas alkalicola</name>
    <dbReference type="NCBI Taxonomy" id="1930622"/>
    <lineage>
        <taxon>Bacteria</taxon>
        <taxon>Pseudomonadati</taxon>
        <taxon>Pseudomonadota</taxon>
        <taxon>Gammaproteobacteria</taxon>
        <taxon>Oceanospirillales</taxon>
        <taxon>Halomonadaceae</taxon>
        <taxon>Halomonas</taxon>
    </lineage>
</organism>
<proteinExistence type="predicted"/>
<feature type="domain" description="DUF6444" evidence="3">
    <location>
        <begin position="17"/>
        <end position="86"/>
    </location>
</feature>
<feature type="domain" description="Transposase IS66 central" evidence="2">
    <location>
        <begin position="160"/>
        <end position="437"/>
    </location>
</feature>
<dbReference type="Pfam" id="PF03050">
    <property type="entry name" value="DDE_Tnp_IS66"/>
    <property type="match status" value="1"/>
</dbReference>